<comment type="similarity">
    <text evidence="7">Belongs to the MptA/B family.</text>
</comment>
<dbReference type="GO" id="GO:0016020">
    <property type="term" value="C:membrane"/>
    <property type="evidence" value="ECO:0007669"/>
    <property type="project" value="UniProtKB-SubCell"/>
</dbReference>
<dbReference type="KEGG" id="crd:CRES_0777"/>
<dbReference type="Pfam" id="PF26314">
    <property type="entry name" value="MptA_B_family"/>
    <property type="match status" value="1"/>
</dbReference>
<feature type="transmembrane region" description="Helical" evidence="10">
    <location>
        <begin position="234"/>
        <end position="264"/>
    </location>
</feature>
<evidence type="ECO:0000256" key="10">
    <source>
        <dbReference type="SAM" id="Phobius"/>
    </source>
</evidence>
<feature type="transmembrane region" description="Helical" evidence="10">
    <location>
        <begin position="20"/>
        <end position="39"/>
    </location>
</feature>
<keyword evidence="3" id="KW-0808">Transferase</keyword>
<feature type="transmembrane region" description="Helical" evidence="10">
    <location>
        <begin position="210"/>
        <end position="227"/>
    </location>
</feature>
<organism evidence="11 12">
    <name type="scientific">Corynebacterium resistens (strain DSM 45100 / JCM 12819 / GTC 2026 / SICGH 158)</name>
    <dbReference type="NCBI Taxonomy" id="662755"/>
    <lineage>
        <taxon>Bacteria</taxon>
        <taxon>Bacillati</taxon>
        <taxon>Actinomycetota</taxon>
        <taxon>Actinomycetes</taxon>
        <taxon>Mycobacteriales</taxon>
        <taxon>Corynebacteriaceae</taxon>
        <taxon>Corynebacterium</taxon>
    </lineage>
</organism>
<comment type="subcellular location">
    <subcellularLocation>
        <location evidence="1">Membrane</location>
        <topology evidence="1">Multi-pass membrane protein</topology>
    </subcellularLocation>
</comment>
<evidence type="ECO:0000256" key="4">
    <source>
        <dbReference type="ARBA" id="ARBA00022692"/>
    </source>
</evidence>
<proteinExistence type="inferred from homology"/>
<dbReference type="eggNOG" id="ENOG502Z9GU">
    <property type="taxonomic scope" value="Bacteria"/>
</dbReference>
<keyword evidence="12" id="KW-1185">Reference proteome</keyword>
<evidence type="ECO:0000256" key="2">
    <source>
        <dbReference type="ARBA" id="ARBA00022676"/>
    </source>
</evidence>
<sequence>MNRLADKLRLASYATAVKIGLIGSIIMTVCSHAVGAIRARGGIMQALGLDVLTFGHLSGVFVILLWIGILLLTASWAMVGGHILRHGTTLTRSAIAAWIAPLALAGPLMSRDLYSYLMQGTLARDGIDAYKHGAAANPGPLLFEVSADWRNTTTPYGPLHLGLGKAITTITGDNITAGTLVFKALSIASVLVMAWAAWRVAPHCGVRSEVAVWLGVFNPLSVIHLVGGMHNENIMMALVLVALVAALELRPILGGFLGVALVAVGGSLKATAFIALPFIVWIMVCRIAGRLPVDRIGAIARPLWRETIPRCVALVWTGLASLALTVSVVWGITVLSGQTSGWIGELTGNSKVINPLALPTFVASTLEPILSRIDDSITFNSLVSAVRPWSTVAMGIGLVLSWWLFRADERAAIKGMTIAYIVTCIFNTVTLPWYYAAPLALIALWVTRRRAIFLTAVFSMWLSFMFDGGGNNRLYVLWWVILGAVVVWWLAQNAFGYRPGLPQEKTDEWKVLAGSPESSVPKSTPSPAPGA</sequence>
<dbReference type="OrthoDB" id="5242303at2"/>
<evidence type="ECO:0000256" key="3">
    <source>
        <dbReference type="ARBA" id="ARBA00022679"/>
    </source>
</evidence>
<dbReference type="NCBIfam" id="TIGR03459">
    <property type="entry name" value="crt_membr"/>
    <property type="match status" value="1"/>
</dbReference>
<keyword evidence="6 10" id="KW-0472">Membrane</keyword>
<feature type="transmembrane region" description="Helical" evidence="10">
    <location>
        <begin position="180"/>
        <end position="198"/>
    </location>
</feature>
<feature type="transmembrane region" description="Helical" evidence="10">
    <location>
        <begin position="51"/>
        <end position="78"/>
    </location>
</feature>
<dbReference type="EMBL" id="CP002857">
    <property type="protein sequence ID" value="AEI09133.1"/>
    <property type="molecule type" value="Genomic_DNA"/>
</dbReference>
<feature type="region of interest" description="Disordered" evidence="9">
    <location>
        <begin position="512"/>
        <end position="531"/>
    </location>
</feature>
<evidence type="ECO:0000313" key="11">
    <source>
        <dbReference type="EMBL" id="AEI09133.1"/>
    </source>
</evidence>
<evidence type="ECO:0000256" key="7">
    <source>
        <dbReference type="ARBA" id="ARBA00043987"/>
    </source>
</evidence>
<feature type="transmembrane region" description="Helical" evidence="10">
    <location>
        <begin position="474"/>
        <end position="491"/>
    </location>
</feature>
<evidence type="ECO:0000256" key="9">
    <source>
        <dbReference type="SAM" id="MobiDB-lite"/>
    </source>
</evidence>
<keyword evidence="2" id="KW-0328">Glycosyltransferase</keyword>
<dbReference type="InterPro" id="IPR017822">
    <property type="entry name" value="MptA-like"/>
</dbReference>
<evidence type="ECO:0000256" key="1">
    <source>
        <dbReference type="ARBA" id="ARBA00004141"/>
    </source>
</evidence>
<dbReference type="InterPro" id="IPR049829">
    <property type="entry name" value="MptA/B-like"/>
</dbReference>
<keyword evidence="5 10" id="KW-1133">Transmembrane helix</keyword>
<dbReference type="RefSeq" id="WP_013888151.1">
    <property type="nucleotide sequence ID" value="NC_015673.1"/>
</dbReference>
<dbReference type="HOGENOM" id="CLU_023913_0_0_11"/>
<protein>
    <recommendedName>
        <fullName evidence="8">Alpha-(1-&gt;6)-mannopyranosyltransferase A</fullName>
    </recommendedName>
</protein>
<evidence type="ECO:0000256" key="5">
    <source>
        <dbReference type="ARBA" id="ARBA00022989"/>
    </source>
</evidence>
<feature type="transmembrane region" description="Helical" evidence="10">
    <location>
        <begin position="417"/>
        <end position="436"/>
    </location>
</feature>
<dbReference type="NCBIfam" id="NF038066">
    <property type="entry name" value="MptB"/>
    <property type="match status" value="1"/>
</dbReference>
<evidence type="ECO:0000256" key="8">
    <source>
        <dbReference type="NCBIfam" id="TIGR03459"/>
    </source>
</evidence>
<keyword evidence="4 10" id="KW-0812">Transmembrane</keyword>
<feature type="transmembrane region" description="Helical" evidence="10">
    <location>
        <begin position="90"/>
        <end position="109"/>
    </location>
</feature>
<dbReference type="STRING" id="662755.CRES_0777"/>
<feature type="transmembrane region" description="Helical" evidence="10">
    <location>
        <begin position="310"/>
        <end position="332"/>
    </location>
</feature>
<name>F8DZZ4_CORRG</name>
<feature type="transmembrane region" description="Helical" evidence="10">
    <location>
        <begin position="386"/>
        <end position="405"/>
    </location>
</feature>
<accession>F8DZZ4</accession>
<evidence type="ECO:0000313" key="12">
    <source>
        <dbReference type="Proteomes" id="UP000000492"/>
    </source>
</evidence>
<dbReference type="GO" id="GO:0016757">
    <property type="term" value="F:glycosyltransferase activity"/>
    <property type="evidence" value="ECO:0007669"/>
    <property type="project" value="UniProtKB-KW"/>
</dbReference>
<dbReference type="Proteomes" id="UP000000492">
    <property type="component" value="Chromosome"/>
</dbReference>
<dbReference type="AlphaFoldDB" id="F8DZZ4"/>
<feature type="transmembrane region" description="Helical" evidence="10">
    <location>
        <begin position="270"/>
        <end position="289"/>
    </location>
</feature>
<reference evidence="11 12" key="1">
    <citation type="journal article" date="2012" name="BMC Genomics">
        <title>Complete genome sequence, lifestyle, and multi-drug resistance of the human pathogen Corynebacterium resistens DSM 45100 isolated from blood samples of a leukemia patient.</title>
        <authorList>
            <person name="Schroder J."/>
            <person name="Maus I."/>
            <person name="Meyer K."/>
            <person name="Wordemann S."/>
            <person name="Blom J."/>
            <person name="Jaenicke S."/>
            <person name="Schneider J."/>
            <person name="Trost E."/>
            <person name="Tauch A."/>
        </authorList>
    </citation>
    <scope>NUCLEOTIDE SEQUENCE [LARGE SCALE GENOMIC DNA]</scope>
    <source>
        <strain evidence="12">DSM 45100 / JCM 12819 / CCUG 50093 / GTC 2026 / SICGH 158</strain>
    </source>
</reference>
<gene>
    <name evidence="11" type="primary">mptA</name>
    <name evidence="11" type="ordered locus">CRES_0777</name>
</gene>
<evidence type="ECO:0000256" key="6">
    <source>
        <dbReference type="ARBA" id="ARBA00023136"/>
    </source>
</evidence>